<dbReference type="PROSITE" id="PS00107">
    <property type="entry name" value="PROTEIN_KINASE_ATP"/>
    <property type="match status" value="1"/>
</dbReference>
<dbReference type="PANTHER" id="PTHR44329:SF288">
    <property type="entry name" value="MITOGEN-ACTIVATED PROTEIN KINASE KINASE KINASE 20"/>
    <property type="match status" value="1"/>
</dbReference>
<organism evidence="7 8">
    <name type="scientific">Rhizophagus clarus</name>
    <dbReference type="NCBI Taxonomy" id="94130"/>
    <lineage>
        <taxon>Eukaryota</taxon>
        <taxon>Fungi</taxon>
        <taxon>Fungi incertae sedis</taxon>
        <taxon>Mucoromycota</taxon>
        <taxon>Glomeromycotina</taxon>
        <taxon>Glomeromycetes</taxon>
        <taxon>Glomerales</taxon>
        <taxon>Glomeraceae</taxon>
        <taxon>Rhizophagus</taxon>
    </lineage>
</organism>
<dbReference type="GO" id="GO:0004674">
    <property type="term" value="F:protein serine/threonine kinase activity"/>
    <property type="evidence" value="ECO:0007669"/>
    <property type="project" value="TreeGrafter"/>
</dbReference>
<keyword evidence="2 5" id="KW-0547">Nucleotide-binding</keyword>
<dbReference type="Proteomes" id="UP000615446">
    <property type="component" value="Unassembled WGS sequence"/>
</dbReference>
<comment type="caution">
    <text evidence="7">The sequence shown here is derived from an EMBL/GenBank/DDBJ whole genome shotgun (WGS) entry which is preliminary data.</text>
</comment>
<feature type="binding site" evidence="5">
    <location>
        <position position="29"/>
    </location>
    <ligand>
        <name>ATP</name>
        <dbReference type="ChEBI" id="CHEBI:30616"/>
    </ligand>
</feature>
<dbReference type="InterPro" id="IPR017441">
    <property type="entry name" value="Protein_kinase_ATP_BS"/>
</dbReference>
<evidence type="ECO:0000256" key="2">
    <source>
        <dbReference type="ARBA" id="ARBA00022741"/>
    </source>
</evidence>
<evidence type="ECO:0000256" key="5">
    <source>
        <dbReference type="PROSITE-ProRule" id="PRU10141"/>
    </source>
</evidence>
<evidence type="ECO:0000313" key="8">
    <source>
        <dbReference type="Proteomes" id="UP000615446"/>
    </source>
</evidence>
<reference evidence="7" key="1">
    <citation type="submission" date="2019-10" db="EMBL/GenBank/DDBJ databases">
        <title>Conservation and host-specific expression of non-tandemly repeated heterogenous ribosome RNA gene in arbuscular mycorrhizal fungi.</title>
        <authorList>
            <person name="Maeda T."/>
            <person name="Kobayashi Y."/>
            <person name="Nakagawa T."/>
            <person name="Ezawa T."/>
            <person name="Yamaguchi K."/>
            <person name="Bino T."/>
            <person name="Nishimoto Y."/>
            <person name="Shigenobu S."/>
            <person name="Kawaguchi M."/>
        </authorList>
    </citation>
    <scope>NUCLEOTIDE SEQUENCE</scope>
    <source>
        <strain evidence="7">HR1</strain>
    </source>
</reference>
<dbReference type="Gene3D" id="3.30.200.20">
    <property type="entry name" value="Phosphorylase Kinase, domain 1"/>
    <property type="match status" value="1"/>
</dbReference>
<feature type="domain" description="Protein kinase" evidence="6">
    <location>
        <begin position="1"/>
        <end position="302"/>
    </location>
</feature>
<dbReference type="SUPFAM" id="SSF56112">
    <property type="entry name" value="Protein kinase-like (PK-like)"/>
    <property type="match status" value="1"/>
</dbReference>
<dbReference type="Pfam" id="PF00069">
    <property type="entry name" value="Pkinase"/>
    <property type="match status" value="1"/>
</dbReference>
<evidence type="ECO:0000256" key="1">
    <source>
        <dbReference type="ARBA" id="ARBA00022679"/>
    </source>
</evidence>
<name>A0A8H3LRK2_9GLOM</name>
<dbReference type="InterPro" id="IPR051681">
    <property type="entry name" value="Ser/Thr_Kinases-Pseudokinases"/>
</dbReference>
<dbReference type="OrthoDB" id="10261027at2759"/>
<dbReference type="PROSITE" id="PS50011">
    <property type="entry name" value="PROTEIN_KINASE_DOM"/>
    <property type="match status" value="1"/>
</dbReference>
<sequence>MSKNEIGSGGFSKVFRANWKKSHIRYAIKSFFKIDNATIKAIVREIQLQREVDYHDNVIRFYGVTSSSKDHMGQNTPQRRGDWSLKERKHRERFCLVWKDCPEAQHTQRLTIRHTIGPVETPLGTNPLAIPTRLTRTRLVKRAHAIDREGIIHRDLHSSNVLIHQHTVKLSGFGLSKRIEETSNSQSKAFVSSGQPPFHGTPYDVGLAISILQGLRETPVPETSENYIKIYTDCWNIEPDNRPLSINNYQPNSDAEILENNYSFRENSSQVIDFTRTNDMESSILSNNKTEDDFINNIINFF</sequence>
<dbReference type="EMBL" id="BLAL01000228">
    <property type="protein sequence ID" value="GES93567.1"/>
    <property type="molecule type" value="Genomic_DNA"/>
</dbReference>
<gene>
    <name evidence="7" type="ORF">RCL2_002031100</name>
</gene>
<evidence type="ECO:0000256" key="4">
    <source>
        <dbReference type="ARBA" id="ARBA00022840"/>
    </source>
</evidence>
<proteinExistence type="predicted"/>
<accession>A0A8H3LRK2</accession>
<dbReference type="AlphaFoldDB" id="A0A8H3LRK2"/>
<dbReference type="InterPro" id="IPR000719">
    <property type="entry name" value="Prot_kinase_dom"/>
</dbReference>
<evidence type="ECO:0000313" key="7">
    <source>
        <dbReference type="EMBL" id="GES93567.1"/>
    </source>
</evidence>
<dbReference type="Gene3D" id="1.10.510.10">
    <property type="entry name" value="Transferase(Phosphotransferase) domain 1"/>
    <property type="match status" value="1"/>
</dbReference>
<keyword evidence="1" id="KW-0808">Transferase</keyword>
<dbReference type="InterPro" id="IPR011009">
    <property type="entry name" value="Kinase-like_dom_sf"/>
</dbReference>
<keyword evidence="3 7" id="KW-0418">Kinase</keyword>
<keyword evidence="4 5" id="KW-0067">ATP-binding</keyword>
<evidence type="ECO:0000259" key="6">
    <source>
        <dbReference type="PROSITE" id="PS50011"/>
    </source>
</evidence>
<protein>
    <submittedName>
        <fullName evidence="7">Kinase-like domain-containing protein</fullName>
    </submittedName>
</protein>
<evidence type="ECO:0000256" key="3">
    <source>
        <dbReference type="ARBA" id="ARBA00022777"/>
    </source>
</evidence>
<dbReference type="GO" id="GO:0005524">
    <property type="term" value="F:ATP binding"/>
    <property type="evidence" value="ECO:0007669"/>
    <property type="project" value="UniProtKB-UniRule"/>
</dbReference>
<dbReference type="PANTHER" id="PTHR44329">
    <property type="entry name" value="SERINE/THREONINE-PROTEIN KINASE TNNI3K-RELATED"/>
    <property type="match status" value="1"/>
</dbReference>